<evidence type="ECO:0000256" key="3">
    <source>
        <dbReference type="ARBA" id="ARBA00022840"/>
    </source>
</evidence>
<evidence type="ECO:0000256" key="1">
    <source>
        <dbReference type="ARBA" id="ARBA00010638"/>
    </source>
</evidence>
<dbReference type="EMBL" id="JWIO01000032">
    <property type="protein sequence ID" value="KLL10445.1"/>
    <property type="molecule type" value="Genomic_DNA"/>
</dbReference>
<accession>A0ABR5F1A3</accession>
<evidence type="ECO:0000313" key="6">
    <source>
        <dbReference type="EMBL" id="KLL10445.1"/>
    </source>
</evidence>
<sequence>MPSAPRTTSNGTSADVREDGTKTSLRARLLAARAGRITGTDHPVAVGATETDGAATTARRILDLPEVASARWVAAYASLPGEPETGRLLRRLRGRGIRVLLPSMRPDLDLDFREYTGALIAGAFGTREPPLGAAIFELVQADVIVVPALAVDVHGRRLGRGGGSYDRALRRARPDALIVAVVHDNELVDRVPTEAHDVAVHVVVTPRVTLRCGTSDGAQDSYSR</sequence>
<dbReference type="SUPFAM" id="SSF100950">
    <property type="entry name" value="NagB/RpiA/CoA transferase-like"/>
    <property type="match status" value="1"/>
</dbReference>
<evidence type="ECO:0000313" key="7">
    <source>
        <dbReference type="Proteomes" id="UP000035425"/>
    </source>
</evidence>
<name>A0ABR5F1A3_9ACTN</name>
<dbReference type="InterPro" id="IPR037171">
    <property type="entry name" value="NagB/RpiA_transferase-like"/>
</dbReference>
<reference evidence="6 7" key="1">
    <citation type="submission" date="2014-12" db="EMBL/GenBank/DDBJ databases">
        <title>Frankia sp. BMG5.1 draft genome.</title>
        <authorList>
            <person name="Gtari M."/>
            <person name="Ghodhbane-Gtari F."/>
            <person name="Nouioui I."/>
            <person name="Ktari A."/>
            <person name="Hezbri K."/>
            <person name="Mimouni W."/>
            <person name="Sbissi I."/>
            <person name="Ayari A."/>
            <person name="Yamanaka T."/>
            <person name="Normand P."/>
            <person name="Tisa L.S."/>
            <person name="Boudabous A."/>
        </authorList>
    </citation>
    <scope>NUCLEOTIDE SEQUENCE [LARGE SCALE GENOMIC DNA]</scope>
    <source>
        <strain evidence="6 7">BMG5.1</strain>
    </source>
</reference>
<comment type="catalytic activity">
    <reaction evidence="4">
        <text>(6S)-5-formyl-5,6,7,8-tetrahydrofolate + ATP = (6R)-5,10-methenyltetrahydrofolate + ADP + phosphate</text>
        <dbReference type="Rhea" id="RHEA:10488"/>
        <dbReference type="ChEBI" id="CHEBI:30616"/>
        <dbReference type="ChEBI" id="CHEBI:43474"/>
        <dbReference type="ChEBI" id="CHEBI:57455"/>
        <dbReference type="ChEBI" id="CHEBI:57457"/>
        <dbReference type="ChEBI" id="CHEBI:456216"/>
        <dbReference type="EC" id="6.3.3.2"/>
    </reaction>
</comment>
<dbReference type="PANTHER" id="PTHR23407">
    <property type="entry name" value="ATPASE INHIBITOR/5-FORMYLTETRAHYDROFOLATE CYCLO-LIGASE"/>
    <property type="match status" value="1"/>
</dbReference>
<dbReference type="PANTHER" id="PTHR23407:SF1">
    <property type="entry name" value="5-FORMYLTETRAHYDROFOLATE CYCLO-LIGASE"/>
    <property type="match status" value="1"/>
</dbReference>
<dbReference type="Pfam" id="PF01812">
    <property type="entry name" value="5-FTHF_cyc-lig"/>
    <property type="match status" value="1"/>
</dbReference>
<keyword evidence="7" id="KW-1185">Reference proteome</keyword>
<feature type="compositionally biased region" description="Polar residues" evidence="5">
    <location>
        <begin position="1"/>
        <end position="13"/>
    </location>
</feature>
<evidence type="ECO:0000256" key="5">
    <source>
        <dbReference type="SAM" id="MobiDB-lite"/>
    </source>
</evidence>
<evidence type="ECO:0000256" key="4">
    <source>
        <dbReference type="RuleBase" id="RU361279"/>
    </source>
</evidence>
<keyword evidence="4" id="KW-0460">Magnesium</keyword>
<keyword evidence="2 4" id="KW-0547">Nucleotide-binding</keyword>
<dbReference type="Proteomes" id="UP000035425">
    <property type="component" value="Unassembled WGS sequence"/>
</dbReference>
<dbReference type="NCBIfam" id="TIGR02727">
    <property type="entry name" value="MTHFS_bact"/>
    <property type="match status" value="1"/>
</dbReference>
<keyword evidence="4" id="KW-0479">Metal-binding</keyword>
<comment type="caution">
    <text evidence="6">The sequence shown here is derived from an EMBL/GenBank/DDBJ whole genome shotgun (WGS) entry which is preliminary data.</text>
</comment>
<feature type="region of interest" description="Disordered" evidence="5">
    <location>
        <begin position="1"/>
        <end position="22"/>
    </location>
</feature>
<evidence type="ECO:0000256" key="2">
    <source>
        <dbReference type="ARBA" id="ARBA00022741"/>
    </source>
</evidence>
<comment type="cofactor">
    <cofactor evidence="4">
        <name>Mg(2+)</name>
        <dbReference type="ChEBI" id="CHEBI:18420"/>
    </cofactor>
</comment>
<dbReference type="Gene3D" id="3.40.50.10420">
    <property type="entry name" value="NagB/RpiA/CoA transferase-like"/>
    <property type="match status" value="1"/>
</dbReference>
<proteinExistence type="inferred from homology"/>
<comment type="similarity">
    <text evidence="1 4">Belongs to the 5-formyltetrahydrofolate cyclo-ligase family.</text>
</comment>
<protein>
    <recommendedName>
        <fullName evidence="4">5-formyltetrahydrofolate cyclo-ligase</fullName>
        <ecNumber evidence="4">6.3.3.2</ecNumber>
    </recommendedName>
</protein>
<organism evidence="6 7">
    <name type="scientific">Protofrankia coriariae</name>
    <dbReference type="NCBI Taxonomy" id="1562887"/>
    <lineage>
        <taxon>Bacteria</taxon>
        <taxon>Bacillati</taxon>
        <taxon>Actinomycetota</taxon>
        <taxon>Actinomycetes</taxon>
        <taxon>Frankiales</taxon>
        <taxon>Frankiaceae</taxon>
        <taxon>Protofrankia</taxon>
    </lineage>
</organism>
<gene>
    <name evidence="6" type="ORF">FrCorBMG51_17855</name>
</gene>
<dbReference type="EC" id="6.3.3.2" evidence="4"/>
<dbReference type="InterPro" id="IPR002698">
    <property type="entry name" value="FTHF_cligase"/>
</dbReference>
<keyword evidence="3 4" id="KW-0067">ATP-binding</keyword>
<dbReference type="InterPro" id="IPR024185">
    <property type="entry name" value="FTHF_cligase-like_sf"/>
</dbReference>